<protein>
    <submittedName>
        <fullName evidence="3">Uncharacterized protein</fullName>
    </submittedName>
</protein>
<evidence type="ECO:0000313" key="3">
    <source>
        <dbReference type="EMBL" id="UYV97876.1"/>
    </source>
</evidence>
<keyword evidence="2" id="KW-0472">Membrane</keyword>
<keyword evidence="2" id="KW-0812">Transmembrane</keyword>
<keyword evidence="2" id="KW-1133">Transmembrane helix</keyword>
<feature type="region of interest" description="Disordered" evidence="1">
    <location>
        <begin position="90"/>
        <end position="143"/>
    </location>
</feature>
<gene>
    <name evidence="3" type="ORF">NL394_01095</name>
</gene>
<organism evidence="3 4">
    <name type="scientific">Paenarthrobacter ureafaciens</name>
    <dbReference type="NCBI Taxonomy" id="37931"/>
    <lineage>
        <taxon>Bacteria</taxon>
        <taxon>Bacillati</taxon>
        <taxon>Actinomycetota</taxon>
        <taxon>Actinomycetes</taxon>
        <taxon>Micrococcales</taxon>
        <taxon>Micrococcaceae</taxon>
        <taxon>Paenarthrobacter</taxon>
    </lineage>
</organism>
<dbReference type="EMBL" id="CP101185">
    <property type="protein sequence ID" value="UYV97876.1"/>
    <property type="molecule type" value="Genomic_DNA"/>
</dbReference>
<reference evidence="3" key="1">
    <citation type="submission" date="2022-07" db="EMBL/GenBank/DDBJ databases">
        <authorList>
            <person name="Wu T."/>
        </authorList>
    </citation>
    <scope>NUCLEOTIDE SEQUENCE</scope>
    <source>
        <strain evidence="3">SD-1</strain>
    </source>
</reference>
<proteinExistence type="predicted"/>
<dbReference type="AlphaFoldDB" id="A0AAX3EJ53"/>
<keyword evidence="4" id="KW-1185">Reference proteome</keyword>
<sequence>MDPIKNQIAAIDPFEPGTEPSGEEALHRMLSGSTVYSDTNPLRNVSSLEDKRRRKARIAGGLLLGAAAVTAGVLVASNFGTVSPAPAPAISSEAAAPTPSTSATPSPSATATPSATPTAVPTQSATPTAPAVATTAPVTPPVQAPTLKTFTFPDGHLSFEYPADWTIRTEQGPYAAPEDQANSVIARVSDGAGSEVARVFNGNYGDGTAGPVERTILDRAVVAGVRDNSGEKVEFGFSSTQSRYVPYDGPAYEGMPTAPTAPVNDPPVYIMDVRISSELQAGATTSGTNQVRVPNGIMSAYVVFDSTKQPTFATPAAAKAWIGTQQYARLKAMLLSLSYK</sequence>
<evidence type="ECO:0000256" key="2">
    <source>
        <dbReference type="SAM" id="Phobius"/>
    </source>
</evidence>
<feature type="transmembrane region" description="Helical" evidence="2">
    <location>
        <begin position="58"/>
        <end position="79"/>
    </location>
</feature>
<evidence type="ECO:0000313" key="4">
    <source>
        <dbReference type="Proteomes" id="UP001163293"/>
    </source>
</evidence>
<feature type="compositionally biased region" description="Low complexity" evidence="1">
    <location>
        <begin position="90"/>
        <end position="137"/>
    </location>
</feature>
<dbReference type="Proteomes" id="UP001163293">
    <property type="component" value="Chromosome"/>
</dbReference>
<dbReference type="RefSeq" id="WP_021471299.1">
    <property type="nucleotide sequence ID" value="NZ_BDMH01000025.1"/>
</dbReference>
<accession>A0AAX3EJ53</accession>
<name>A0AAX3EJ53_PAEUR</name>
<evidence type="ECO:0000256" key="1">
    <source>
        <dbReference type="SAM" id="MobiDB-lite"/>
    </source>
</evidence>
<dbReference type="GeneID" id="79882647"/>